<evidence type="ECO:0000313" key="2">
    <source>
        <dbReference type="Proteomes" id="UP000287651"/>
    </source>
</evidence>
<organism evidence="1 2">
    <name type="scientific">Ensete ventricosum</name>
    <name type="common">Abyssinian banana</name>
    <name type="synonym">Musa ensete</name>
    <dbReference type="NCBI Taxonomy" id="4639"/>
    <lineage>
        <taxon>Eukaryota</taxon>
        <taxon>Viridiplantae</taxon>
        <taxon>Streptophyta</taxon>
        <taxon>Embryophyta</taxon>
        <taxon>Tracheophyta</taxon>
        <taxon>Spermatophyta</taxon>
        <taxon>Magnoliopsida</taxon>
        <taxon>Liliopsida</taxon>
        <taxon>Zingiberales</taxon>
        <taxon>Musaceae</taxon>
        <taxon>Ensete</taxon>
    </lineage>
</organism>
<comment type="caution">
    <text evidence="1">The sequence shown here is derived from an EMBL/GenBank/DDBJ whole genome shotgun (WGS) entry which is preliminary data.</text>
</comment>
<dbReference type="Proteomes" id="UP000287651">
    <property type="component" value="Unassembled WGS sequence"/>
</dbReference>
<protein>
    <submittedName>
        <fullName evidence="1">Uncharacterized protein</fullName>
    </submittedName>
</protein>
<accession>A0A426Z8A2</accession>
<gene>
    <name evidence="1" type="ORF">B296_00016228</name>
</gene>
<name>A0A426Z8A2_ENSVE</name>
<proteinExistence type="predicted"/>
<reference evidence="1 2" key="1">
    <citation type="journal article" date="2014" name="Agronomy (Basel)">
        <title>A Draft Genome Sequence for Ensete ventricosum, the Drought-Tolerant Tree Against Hunger.</title>
        <authorList>
            <person name="Harrison J."/>
            <person name="Moore K.A."/>
            <person name="Paszkiewicz K."/>
            <person name="Jones T."/>
            <person name="Grant M."/>
            <person name="Ambacheew D."/>
            <person name="Muzemil S."/>
            <person name="Studholme D.J."/>
        </authorList>
    </citation>
    <scope>NUCLEOTIDE SEQUENCE [LARGE SCALE GENOMIC DNA]</scope>
</reference>
<evidence type="ECO:0000313" key="1">
    <source>
        <dbReference type="EMBL" id="RRT60234.1"/>
    </source>
</evidence>
<sequence length="153" mass="16900">MVARGFSGAALSSTARSFSAFCRVVHATERNSISHVLAWAVARSPFKPWSFSSKVFTFSSVSTSRCLASSSFTKFVNWQLGKISATREDQCGKEKEDAITRQLSNRDQILGSIVHQHLESCVVYLLDEWKAEDASTEHLGVGPVRPHFMMGGQ</sequence>
<dbReference type="EMBL" id="AMZH03007872">
    <property type="protein sequence ID" value="RRT60234.1"/>
    <property type="molecule type" value="Genomic_DNA"/>
</dbReference>
<dbReference type="AlphaFoldDB" id="A0A426Z8A2"/>